<protein>
    <recommendedName>
        <fullName evidence="2">N-acetylmuramoyl-L-alanine amidase</fullName>
        <ecNumber evidence="2">3.5.1.28</ecNumber>
    </recommendedName>
</protein>
<dbReference type="EC" id="3.5.1.28" evidence="2"/>
<dbReference type="Pfam" id="PF11741">
    <property type="entry name" value="AMIN"/>
    <property type="match status" value="1"/>
</dbReference>
<dbReference type="InterPro" id="IPR050695">
    <property type="entry name" value="N-acetylmuramoyl_amidase_3"/>
</dbReference>
<proteinExistence type="predicted"/>
<evidence type="ECO:0000256" key="4">
    <source>
        <dbReference type="SAM" id="SignalP"/>
    </source>
</evidence>
<reference evidence="6" key="2">
    <citation type="journal article" date="2023" name="Microbiome">
        <title>Synthase-selected sorting approach identifies a beta-lactone synthase in a nudibranch symbiotic bacterium.</title>
        <authorList>
            <person name="Dzunkova M."/>
            <person name="La Clair J.J."/>
            <person name="Tyml T."/>
            <person name="Doud D."/>
            <person name="Schulz F."/>
            <person name="Piquer-Esteban S."/>
            <person name="Porcel Sanchis D."/>
            <person name="Osborn A."/>
            <person name="Robinson D."/>
            <person name="Louie K.B."/>
            <person name="Bowen B.P."/>
            <person name="Bowers R.M."/>
            <person name="Lee J."/>
            <person name="Arnau V."/>
            <person name="Diaz-Villanueva W."/>
            <person name="Stepanauskas R."/>
            <person name="Gosliner T."/>
            <person name="Date S.V."/>
            <person name="Northen T.R."/>
            <person name="Cheng J.F."/>
            <person name="Burkart M.D."/>
            <person name="Woyke T."/>
        </authorList>
    </citation>
    <scope>NUCLEOTIDE SEQUENCE</scope>
    <source>
        <strain evidence="6">Df01</strain>
    </source>
</reference>
<dbReference type="InterPro" id="IPR002508">
    <property type="entry name" value="MurNAc-LAA_cat"/>
</dbReference>
<evidence type="ECO:0000259" key="5">
    <source>
        <dbReference type="SMART" id="SM00646"/>
    </source>
</evidence>
<feature type="signal peptide" evidence="4">
    <location>
        <begin position="1"/>
        <end position="20"/>
    </location>
</feature>
<dbReference type="InterPro" id="IPR021731">
    <property type="entry name" value="AMIN_dom"/>
</dbReference>
<evidence type="ECO:0000256" key="1">
    <source>
        <dbReference type="ARBA" id="ARBA00001561"/>
    </source>
</evidence>
<evidence type="ECO:0000313" key="7">
    <source>
        <dbReference type="Proteomes" id="UP001168167"/>
    </source>
</evidence>
<gene>
    <name evidence="6" type="ORF">NQX30_06550</name>
</gene>
<dbReference type="EMBL" id="JANQAO010000003">
    <property type="protein sequence ID" value="MDM5148025.1"/>
    <property type="molecule type" value="Genomic_DNA"/>
</dbReference>
<reference evidence="6" key="1">
    <citation type="submission" date="2022-08" db="EMBL/GenBank/DDBJ databases">
        <authorList>
            <person name="Dzunkova M."/>
            <person name="La Clair J."/>
            <person name="Tyml T."/>
            <person name="Doud D."/>
            <person name="Schulz F."/>
            <person name="Piquer S."/>
            <person name="Porcel Sanchis D."/>
            <person name="Osborn A."/>
            <person name="Robinson D."/>
            <person name="Louie K.B."/>
            <person name="Bowen B.P."/>
            <person name="Bowers R."/>
            <person name="Lee J."/>
            <person name="Arnau Llombart V."/>
            <person name="Diaz Villanueva W."/>
            <person name="Gosliner T."/>
            <person name="Northen T."/>
            <person name="Cheng J.-F."/>
            <person name="Burkart M.D."/>
            <person name="Woyke T."/>
        </authorList>
    </citation>
    <scope>NUCLEOTIDE SEQUENCE</scope>
    <source>
        <strain evidence="6">Df01</strain>
    </source>
</reference>
<dbReference type="Proteomes" id="UP001168167">
    <property type="component" value="Unassembled WGS sequence"/>
</dbReference>
<keyword evidence="4" id="KW-0732">Signal</keyword>
<evidence type="ECO:0000256" key="2">
    <source>
        <dbReference type="ARBA" id="ARBA00011901"/>
    </source>
</evidence>
<dbReference type="PANTHER" id="PTHR30404">
    <property type="entry name" value="N-ACETYLMURAMOYL-L-ALANINE AMIDASE"/>
    <property type="match status" value="1"/>
</dbReference>
<dbReference type="Gene3D" id="3.40.630.40">
    <property type="entry name" value="Zn-dependent exopeptidases"/>
    <property type="match status" value="1"/>
</dbReference>
<dbReference type="Gene3D" id="2.60.40.3500">
    <property type="match status" value="1"/>
</dbReference>
<accession>A0ABT7QMT4</accession>
<dbReference type="GO" id="GO:0008745">
    <property type="term" value="F:N-acetylmuramoyl-L-alanine amidase activity"/>
    <property type="evidence" value="ECO:0007669"/>
    <property type="project" value="UniProtKB-EC"/>
</dbReference>
<sequence length="377" mass="41710">MFTRLLLLITALSLALPTVANNLQARFWPNAEKARLVIETQAAVEYKILSLNNPPRLVLDVSDKRHDANELNQVSLRDAAYLKKIHTARYTTDTLRFVFTLAESVQYEVRAVEPIGGYQHRLIFDIIPKNHPDPLLALIQSLEATETKTPPFRLVIDPGHGGEDPGAVSPNQHYEKDTVLAIARQLRDEINRRPGMQAFLSRDKDRFLPLAQRVLVAHRLQADAFLSLHADSVKSPKARGSSVFVLSQKGASSTLAKRLAQNANLSDLIGGTTNDPQINAALLAFSKDGKKRASLRLAKAVLKEIGQINTLHKKNVESAGFAVLKSPAIPSILVETAFISNPQEEKKLLSKSFQKQMATAIANGVEKYKTLYHVPDL</sequence>
<feature type="domain" description="MurNAc-LAA" evidence="5">
    <location>
        <begin position="214"/>
        <end position="366"/>
    </location>
</feature>
<evidence type="ECO:0000313" key="6">
    <source>
        <dbReference type="EMBL" id="MDM5148025.1"/>
    </source>
</evidence>
<name>A0ABT7QMT4_9GAMM</name>
<dbReference type="CDD" id="cd02696">
    <property type="entry name" value="MurNAc-LAA"/>
    <property type="match status" value="1"/>
</dbReference>
<feature type="chain" id="PRO_5047453033" description="N-acetylmuramoyl-L-alanine amidase" evidence="4">
    <location>
        <begin position="21"/>
        <end position="377"/>
    </location>
</feature>
<keyword evidence="7" id="KW-1185">Reference proteome</keyword>
<dbReference type="SUPFAM" id="SSF53187">
    <property type="entry name" value="Zn-dependent exopeptidases"/>
    <property type="match status" value="1"/>
</dbReference>
<dbReference type="PANTHER" id="PTHR30404:SF0">
    <property type="entry name" value="N-ACETYLMURAMOYL-L-ALANINE AMIDASE AMIC"/>
    <property type="match status" value="1"/>
</dbReference>
<organism evidence="6 7">
    <name type="scientific">Candidatus Doriopsillibacter californiensis</name>
    <dbReference type="NCBI Taxonomy" id="2970740"/>
    <lineage>
        <taxon>Bacteria</taxon>
        <taxon>Pseudomonadati</taxon>
        <taxon>Pseudomonadota</taxon>
        <taxon>Gammaproteobacteria</taxon>
        <taxon>Candidatus Tethybacterales</taxon>
        <taxon>Candidatus Persebacteraceae</taxon>
        <taxon>Candidatus Doriopsillibacter</taxon>
    </lineage>
</organism>
<keyword evidence="3 6" id="KW-0378">Hydrolase</keyword>
<evidence type="ECO:0000256" key="3">
    <source>
        <dbReference type="ARBA" id="ARBA00022801"/>
    </source>
</evidence>
<dbReference type="Pfam" id="PF01520">
    <property type="entry name" value="Amidase_3"/>
    <property type="match status" value="1"/>
</dbReference>
<dbReference type="SMART" id="SM00646">
    <property type="entry name" value="Ami_3"/>
    <property type="match status" value="1"/>
</dbReference>
<comment type="caution">
    <text evidence="6">The sequence shown here is derived from an EMBL/GenBank/DDBJ whole genome shotgun (WGS) entry which is preliminary data.</text>
</comment>
<comment type="catalytic activity">
    <reaction evidence="1">
        <text>Hydrolyzes the link between N-acetylmuramoyl residues and L-amino acid residues in certain cell-wall glycopeptides.</text>
        <dbReference type="EC" id="3.5.1.28"/>
    </reaction>
</comment>